<dbReference type="OrthoDB" id="10253401at2759"/>
<evidence type="ECO:0000259" key="7">
    <source>
        <dbReference type="PROSITE" id="PS50943"/>
    </source>
</evidence>
<dbReference type="Pfam" id="PF08523">
    <property type="entry name" value="MBF1"/>
    <property type="match status" value="1"/>
</dbReference>
<keyword evidence="4" id="KW-0804">Transcription</keyword>
<dbReference type="Pfam" id="PF01381">
    <property type="entry name" value="HTH_3"/>
    <property type="match status" value="1"/>
</dbReference>
<dbReference type="Proteomes" id="UP000268162">
    <property type="component" value="Unassembled WGS sequence"/>
</dbReference>
<dbReference type="Gene3D" id="1.10.260.40">
    <property type="entry name" value="lambda repressor-like DNA-binding domains"/>
    <property type="match status" value="1"/>
</dbReference>
<feature type="region of interest" description="Disordered" evidence="6">
    <location>
        <begin position="1"/>
        <end position="34"/>
    </location>
</feature>
<evidence type="ECO:0000256" key="6">
    <source>
        <dbReference type="SAM" id="MobiDB-lite"/>
    </source>
</evidence>
<dbReference type="InterPro" id="IPR001387">
    <property type="entry name" value="Cro/C1-type_HTH"/>
</dbReference>
<dbReference type="EMBL" id="ML002624">
    <property type="protein sequence ID" value="RKP36611.1"/>
    <property type="molecule type" value="Genomic_DNA"/>
</dbReference>
<keyword evidence="2" id="KW-0805">Transcription regulation</keyword>
<protein>
    <submittedName>
        <fullName evidence="8">YlMBF1</fullName>
    </submittedName>
</protein>
<dbReference type="SMART" id="SM00530">
    <property type="entry name" value="HTH_XRE"/>
    <property type="match status" value="1"/>
</dbReference>
<evidence type="ECO:0000313" key="8">
    <source>
        <dbReference type="EMBL" id="RKP36611.1"/>
    </source>
</evidence>
<dbReference type="STRING" id="215637.A0A4P9ZUP0"/>
<dbReference type="AlphaFoldDB" id="A0A4P9ZUP0"/>
<evidence type="ECO:0000256" key="5">
    <source>
        <dbReference type="ARBA" id="ARBA00035107"/>
    </source>
</evidence>
<evidence type="ECO:0000256" key="3">
    <source>
        <dbReference type="ARBA" id="ARBA00023125"/>
    </source>
</evidence>
<keyword evidence="9" id="KW-1185">Reference proteome</keyword>
<gene>
    <name evidence="8" type="ORF">BJ085DRAFT_15988</name>
</gene>
<comment type="function">
    <text evidence="5">Transcriptional coactivator that stimulates GCN4-dependent transcriptional activity by bridging the DNA-binding region of GCN4 and TBP (SPT15), thereby recruiting TBP to GCN4-bound promoters. Involved in induction of the ribosome quality control (RQC) pathway; a pathway that degrades nascent peptide chains during problematic translation. Required to prevent stalled ribosomes from frameshifting.</text>
</comment>
<comment type="similarity">
    <text evidence="1">Belongs to the MBF1 family.</text>
</comment>
<dbReference type="GO" id="GO:0003677">
    <property type="term" value="F:DNA binding"/>
    <property type="evidence" value="ECO:0007669"/>
    <property type="project" value="UniProtKB-KW"/>
</dbReference>
<proteinExistence type="inferred from homology"/>
<evidence type="ECO:0000256" key="2">
    <source>
        <dbReference type="ARBA" id="ARBA00023015"/>
    </source>
</evidence>
<feature type="domain" description="HTH cro/C1-type" evidence="7">
    <location>
        <begin position="81"/>
        <end position="135"/>
    </location>
</feature>
<dbReference type="PANTHER" id="PTHR10245">
    <property type="entry name" value="ENDOTHELIAL DIFFERENTIATION-RELATED FACTOR 1 MULTIPROTEIN BRIDGING FACTOR 1"/>
    <property type="match status" value="1"/>
</dbReference>
<feature type="compositionally biased region" description="Basic and acidic residues" evidence="6">
    <location>
        <begin position="18"/>
        <end position="27"/>
    </location>
</feature>
<dbReference type="SUPFAM" id="SSF47413">
    <property type="entry name" value="lambda repressor-like DNA-binding domains"/>
    <property type="match status" value="1"/>
</dbReference>
<dbReference type="PROSITE" id="PS50943">
    <property type="entry name" value="HTH_CROC1"/>
    <property type="match status" value="1"/>
</dbReference>
<dbReference type="FunFam" id="1.10.260.40:FF:000018">
    <property type="entry name" value="Multiprotein bridging factor 1"/>
    <property type="match status" value="1"/>
</dbReference>
<evidence type="ECO:0000256" key="1">
    <source>
        <dbReference type="ARBA" id="ARBA00009802"/>
    </source>
</evidence>
<dbReference type="PANTHER" id="PTHR10245:SF15">
    <property type="entry name" value="ENDOTHELIAL DIFFERENTIATION-RELATED FACTOR 1"/>
    <property type="match status" value="1"/>
</dbReference>
<dbReference type="InterPro" id="IPR010982">
    <property type="entry name" value="Lambda_DNA-bd_dom_sf"/>
</dbReference>
<dbReference type="InterPro" id="IPR013729">
    <property type="entry name" value="MBF1_N"/>
</dbReference>
<name>A0A4P9ZUP0_9FUNG</name>
<keyword evidence="3" id="KW-0238">DNA-binding</keyword>
<dbReference type="CDD" id="cd00093">
    <property type="entry name" value="HTH_XRE"/>
    <property type="match status" value="1"/>
</dbReference>
<dbReference type="GO" id="GO:0005634">
    <property type="term" value="C:nucleus"/>
    <property type="evidence" value="ECO:0007669"/>
    <property type="project" value="TreeGrafter"/>
</dbReference>
<organism evidence="8 9">
    <name type="scientific">Dimargaris cristalligena</name>
    <dbReference type="NCBI Taxonomy" id="215637"/>
    <lineage>
        <taxon>Eukaryota</taxon>
        <taxon>Fungi</taxon>
        <taxon>Fungi incertae sedis</taxon>
        <taxon>Zoopagomycota</taxon>
        <taxon>Kickxellomycotina</taxon>
        <taxon>Dimargaritomycetes</taxon>
        <taxon>Dimargaritales</taxon>
        <taxon>Dimargaritaceae</taxon>
        <taxon>Dimargaris</taxon>
    </lineage>
</organism>
<sequence>MADQDWESTTVIRKRKDQPKVARKESDLNSARRAGATIATDRKAVTNKGHQGLHYQQLAKIDYADDVVAPPKLKSSVPQAIQTARNSKGLTQKDLGSLINEKPTVVAEYESGRAIPSQQILAKLERSLGVKLRGSNIGEPLPKRGSK</sequence>
<evidence type="ECO:0000256" key="4">
    <source>
        <dbReference type="ARBA" id="ARBA00023163"/>
    </source>
</evidence>
<accession>A0A4P9ZUP0</accession>
<evidence type="ECO:0000313" key="9">
    <source>
        <dbReference type="Proteomes" id="UP000268162"/>
    </source>
</evidence>
<reference evidence="9" key="1">
    <citation type="journal article" date="2018" name="Nat. Microbiol.">
        <title>Leveraging single-cell genomics to expand the fungal tree of life.</title>
        <authorList>
            <person name="Ahrendt S.R."/>
            <person name="Quandt C.A."/>
            <person name="Ciobanu D."/>
            <person name="Clum A."/>
            <person name="Salamov A."/>
            <person name="Andreopoulos B."/>
            <person name="Cheng J.F."/>
            <person name="Woyke T."/>
            <person name="Pelin A."/>
            <person name="Henrissat B."/>
            <person name="Reynolds N.K."/>
            <person name="Benny G.L."/>
            <person name="Smith M.E."/>
            <person name="James T.Y."/>
            <person name="Grigoriev I.V."/>
        </authorList>
    </citation>
    <scope>NUCLEOTIDE SEQUENCE [LARGE SCALE GENOMIC DNA]</scope>
    <source>
        <strain evidence="9">RSA 468</strain>
    </source>
</reference>